<dbReference type="AlphaFoldDB" id="A0A2Z6RWC4"/>
<dbReference type="Proteomes" id="UP000247702">
    <property type="component" value="Unassembled WGS sequence"/>
</dbReference>
<comment type="caution">
    <text evidence="1">The sequence shown here is derived from an EMBL/GenBank/DDBJ whole genome shotgun (WGS) entry which is preliminary data.</text>
</comment>
<gene>
    <name evidence="1" type="ORF">RclHR1_02710007</name>
</gene>
<organism evidence="1 2">
    <name type="scientific">Rhizophagus clarus</name>
    <dbReference type="NCBI Taxonomy" id="94130"/>
    <lineage>
        <taxon>Eukaryota</taxon>
        <taxon>Fungi</taxon>
        <taxon>Fungi incertae sedis</taxon>
        <taxon>Mucoromycota</taxon>
        <taxon>Glomeromycotina</taxon>
        <taxon>Glomeromycetes</taxon>
        <taxon>Glomerales</taxon>
        <taxon>Glomeraceae</taxon>
        <taxon>Rhizophagus</taxon>
    </lineage>
</organism>
<sequence length="793" mass="91101">MFKVAHLRDYICYKKRVFEKNKLRLWRVNVDEGMIKNENISTEDDIMLKLGGKEMKHHDLFSKFFKDELADRTRIIQVPSSEKLYKVNWTNVNSIYKWIITLKRLTDTAVPKLVSTIGANFPLQDRNNHPIPLLANGPGTGKSRFLQEVPTLLRERAEKLLREQAKEHTNNNELLSIIKDKMCTINVTFGNGTPAQVDDVSIGQSSVALRILYEHFISSGDCCYEDFVILGIDELNVLHSKRVNDHNPVRDIVHADGGLNCSSGNIFYVPILAGTIQGPLEAIFKESTYIYLPLPLRLLHDQEVQNISEFVVSSECNHNVVDYTNSGTFRRCISDFGGQVRALEIFYNVLLKKLKRGTNNVDYIHCMSQVKEALIDRYKFDQFTNNITPAIAHAILNIPVSKVSKADISKKVTYIDLSSEGILNLEKADSASYYVCMPYIWIVILTSYNASCQFWEIMIRQDSHVFWESFEFFNVKFWTLRLTLLSILNNGKNVTIKDLFRGTYDLCGFEFLEREESGFKLIDESSIKYKELKHRYPNTSQDEHLSPCTVYKNCKGAPFDLFFFIDNYFFAIQVKSSDATTNRPQTLSKKMINDEYNKTEKAYKELKEKIPELKDWMLFICTNGPKTEDALDLLHSNCLVIYKANFKDFYGYTCSSRAEFSEANDKLDVNTASEYELRTIEKIEEKTAREICNKKLYNDDNDLFSKVNYKCAIKLKQLKLINRRKVLLEPAAILSKKPASKWNDQDVKPLAEILAGRIAIDGTGENKQGMNALGKIGADLTEYIFAHRKFGPL</sequence>
<evidence type="ECO:0000313" key="2">
    <source>
        <dbReference type="Proteomes" id="UP000247702"/>
    </source>
</evidence>
<keyword evidence="2" id="KW-1185">Reference proteome</keyword>
<dbReference type="EMBL" id="BEXD01001902">
    <property type="protein sequence ID" value="GBB96248.1"/>
    <property type="molecule type" value="Genomic_DNA"/>
</dbReference>
<accession>A0A2Z6RWC4</accession>
<name>A0A2Z6RWC4_9GLOM</name>
<protein>
    <recommendedName>
        <fullName evidence="3">Crinkler effector protein N-terminal domain-containing protein</fullName>
    </recommendedName>
</protein>
<proteinExistence type="predicted"/>
<evidence type="ECO:0008006" key="3">
    <source>
        <dbReference type="Google" id="ProtNLM"/>
    </source>
</evidence>
<reference evidence="1 2" key="1">
    <citation type="submission" date="2017-11" db="EMBL/GenBank/DDBJ databases">
        <title>The genome of Rhizophagus clarus HR1 reveals common genetic basis of auxotrophy among arbuscular mycorrhizal fungi.</title>
        <authorList>
            <person name="Kobayashi Y."/>
        </authorList>
    </citation>
    <scope>NUCLEOTIDE SEQUENCE [LARGE SCALE GENOMIC DNA]</scope>
    <source>
        <strain evidence="1 2">HR1</strain>
    </source>
</reference>
<evidence type="ECO:0000313" key="1">
    <source>
        <dbReference type="EMBL" id="GBB96248.1"/>
    </source>
</evidence>
<dbReference type="SUPFAM" id="SSF81585">
    <property type="entry name" value="PsbU/PolX domain-like"/>
    <property type="match status" value="1"/>
</dbReference>